<sequence>MVLDQHRATPDGDPTIEWEPGQRDEPRGKLSQQQFNRIVVGPVSVLLPADVALLVALSIPWRVPFCRLSPAFALSIAPGILLFVLLSRLSLVAFEAAFLVSTPANMLGLKKPG</sequence>
<evidence type="ECO:0000256" key="1">
    <source>
        <dbReference type="SAM" id="MobiDB-lite"/>
    </source>
</evidence>
<dbReference type="Proteomes" id="UP001500449">
    <property type="component" value="Unassembled WGS sequence"/>
</dbReference>
<proteinExistence type="predicted"/>
<accession>A0ABN2NF09</accession>
<feature type="compositionally biased region" description="Basic and acidic residues" evidence="1">
    <location>
        <begin position="1"/>
        <end position="10"/>
    </location>
</feature>
<keyword evidence="2" id="KW-1133">Transmembrane helix</keyword>
<evidence type="ECO:0000256" key="2">
    <source>
        <dbReference type="SAM" id="Phobius"/>
    </source>
</evidence>
<evidence type="ECO:0000313" key="4">
    <source>
        <dbReference type="Proteomes" id="UP001500449"/>
    </source>
</evidence>
<name>A0ABN2NF09_9PSEU</name>
<organism evidence="3 4">
    <name type="scientific">Pseudonocardia ailaonensis</name>
    <dbReference type="NCBI Taxonomy" id="367279"/>
    <lineage>
        <taxon>Bacteria</taxon>
        <taxon>Bacillati</taxon>
        <taxon>Actinomycetota</taxon>
        <taxon>Actinomycetes</taxon>
        <taxon>Pseudonocardiales</taxon>
        <taxon>Pseudonocardiaceae</taxon>
        <taxon>Pseudonocardia</taxon>
    </lineage>
</organism>
<keyword evidence="2" id="KW-0472">Membrane</keyword>
<keyword evidence="2" id="KW-0812">Transmembrane</keyword>
<feature type="region of interest" description="Disordered" evidence="1">
    <location>
        <begin position="1"/>
        <end position="29"/>
    </location>
</feature>
<comment type="caution">
    <text evidence="3">The sequence shown here is derived from an EMBL/GenBank/DDBJ whole genome shotgun (WGS) entry which is preliminary data.</text>
</comment>
<feature type="transmembrane region" description="Helical" evidence="2">
    <location>
        <begin position="38"/>
        <end position="59"/>
    </location>
</feature>
<evidence type="ECO:0000313" key="3">
    <source>
        <dbReference type="EMBL" id="GAA1863450.1"/>
    </source>
</evidence>
<dbReference type="EMBL" id="BAAAQK010000018">
    <property type="protein sequence ID" value="GAA1863450.1"/>
    <property type="molecule type" value="Genomic_DNA"/>
</dbReference>
<keyword evidence="4" id="KW-1185">Reference proteome</keyword>
<feature type="transmembrane region" description="Helical" evidence="2">
    <location>
        <begin position="71"/>
        <end position="100"/>
    </location>
</feature>
<reference evidence="3 4" key="1">
    <citation type="journal article" date="2019" name="Int. J. Syst. Evol. Microbiol.">
        <title>The Global Catalogue of Microorganisms (GCM) 10K type strain sequencing project: providing services to taxonomists for standard genome sequencing and annotation.</title>
        <authorList>
            <consortium name="The Broad Institute Genomics Platform"/>
            <consortium name="The Broad Institute Genome Sequencing Center for Infectious Disease"/>
            <person name="Wu L."/>
            <person name="Ma J."/>
        </authorList>
    </citation>
    <scope>NUCLEOTIDE SEQUENCE [LARGE SCALE GENOMIC DNA]</scope>
    <source>
        <strain evidence="3 4">JCM 16009</strain>
    </source>
</reference>
<gene>
    <name evidence="3" type="ORF">GCM10009836_49770</name>
</gene>
<protein>
    <submittedName>
        <fullName evidence="3">Uncharacterized protein</fullName>
    </submittedName>
</protein>